<gene>
    <name evidence="2" type="ORF">SPHA_79637</name>
</gene>
<name>A0A812EPM7_ACAPH</name>
<dbReference type="AlphaFoldDB" id="A0A812EPM7"/>
<keyword evidence="1" id="KW-1133">Transmembrane helix</keyword>
<evidence type="ECO:0000256" key="1">
    <source>
        <dbReference type="SAM" id="Phobius"/>
    </source>
</evidence>
<feature type="transmembrane region" description="Helical" evidence="1">
    <location>
        <begin position="122"/>
        <end position="149"/>
    </location>
</feature>
<evidence type="ECO:0000313" key="2">
    <source>
        <dbReference type="EMBL" id="CAE1330327.1"/>
    </source>
</evidence>
<accession>A0A812EPM7</accession>
<dbReference type="Proteomes" id="UP000597762">
    <property type="component" value="Unassembled WGS sequence"/>
</dbReference>
<keyword evidence="1" id="KW-0472">Membrane</keyword>
<keyword evidence="3" id="KW-1185">Reference proteome</keyword>
<keyword evidence="1" id="KW-0812">Transmembrane</keyword>
<feature type="transmembrane region" description="Helical" evidence="1">
    <location>
        <begin position="79"/>
        <end position="102"/>
    </location>
</feature>
<reference evidence="2" key="1">
    <citation type="submission" date="2021-01" db="EMBL/GenBank/DDBJ databases">
        <authorList>
            <person name="Li R."/>
            <person name="Bekaert M."/>
        </authorList>
    </citation>
    <scope>NUCLEOTIDE SEQUENCE</scope>
    <source>
        <strain evidence="2">Farmed</strain>
    </source>
</reference>
<organism evidence="2 3">
    <name type="scientific">Acanthosepion pharaonis</name>
    <name type="common">Pharaoh cuttlefish</name>
    <name type="synonym">Sepia pharaonis</name>
    <dbReference type="NCBI Taxonomy" id="158019"/>
    <lineage>
        <taxon>Eukaryota</taxon>
        <taxon>Metazoa</taxon>
        <taxon>Spiralia</taxon>
        <taxon>Lophotrochozoa</taxon>
        <taxon>Mollusca</taxon>
        <taxon>Cephalopoda</taxon>
        <taxon>Coleoidea</taxon>
        <taxon>Decapodiformes</taxon>
        <taxon>Sepiida</taxon>
        <taxon>Sepiina</taxon>
        <taxon>Sepiidae</taxon>
        <taxon>Acanthosepion</taxon>
    </lineage>
</organism>
<proteinExistence type="predicted"/>
<sequence>MQQKRTKSFPRASIYLSRLTTDMVVSIRVRYLQKNGSFLRLSYTRDRNVVKIRGNVTELLVANRFIGFLSPLPLYTSKLIFIVFISFLCFISSFLCGVFPSFVVSFLPLWCLSFLCGVFPSFVVSFLCFSFFISFSFFILSFFLSFSFSLFSKVASYFKNFFFLFFFTLFSFFFSFFSSSFSPFSSSFSPFSSSFSPFFLFPSTIYSFTGRSGKRKPFFLICSDTVLITKLTRMPDDIITKGLLQQKTCSPSRQRNVNAVYQNIV</sequence>
<evidence type="ECO:0000313" key="3">
    <source>
        <dbReference type="Proteomes" id="UP000597762"/>
    </source>
</evidence>
<dbReference type="EMBL" id="CAHIKZ030005574">
    <property type="protein sequence ID" value="CAE1330327.1"/>
    <property type="molecule type" value="Genomic_DNA"/>
</dbReference>
<comment type="caution">
    <text evidence="2">The sequence shown here is derived from an EMBL/GenBank/DDBJ whole genome shotgun (WGS) entry which is preliminary data.</text>
</comment>
<feature type="transmembrane region" description="Helical" evidence="1">
    <location>
        <begin position="188"/>
        <end position="208"/>
    </location>
</feature>
<feature type="transmembrane region" description="Helical" evidence="1">
    <location>
        <begin position="161"/>
        <end position="182"/>
    </location>
</feature>
<protein>
    <submittedName>
        <fullName evidence="2">Uncharacterized protein</fullName>
    </submittedName>
</protein>